<gene>
    <name evidence="9" type="ORF">FB471_0365</name>
</gene>
<dbReference type="InterPro" id="IPR036396">
    <property type="entry name" value="Cyt_P450_sf"/>
</dbReference>
<dbReference type="GO" id="GO:0004497">
    <property type="term" value="F:monooxygenase activity"/>
    <property type="evidence" value="ECO:0007669"/>
    <property type="project" value="UniProtKB-KW"/>
</dbReference>
<keyword evidence="3 7" id="KW-0479">Metal-binding</keyword>
<dbReference type="AlphaFoldDB" id="A0A542DCC3"/>
<evidence type="ECO:0000256" key="1">
    <source>
        <dbReference type="ARBA" id="ARBA00010617"/>
    </source>
</evidence>
<proteinExistence type="inferred from homology"/>
<evidence type="ECO:0000256" key="3">
    <source>
        <dbReference type="ARBA" id="ARBA00022723"/>
    </source>
</evidence>
<keyword evidence="2 7" id="KW-0349">Heme</keyword>
<evidence type="ECO:0000256" key="8">
    <source>
        <dbReference type="RuleBase" id="RU000461"/>
    </source>
</evidence>
<dbReference type="Proteomes" id="UP000320876">
    <property type="component" value="Unassembled WGS sequence"/>
</dbReference>
<dbReference type="Gene3D" id="1.10.630.10">
    <property type="entry name" value="Cytochrome P450"/>
    <property type="match status" value="1"/>
</dbReference>
<evidence type="ECO:0000256" key="4">
    <source>
        <dbReference type="ARBA" id="ARBA00023002"/>
    </source>
</evidence>
<sequence length="443" mass="49112">MSAPPVASGRLPALGHLPHMRRDRRLAFLDSLRRQGSVVRLKFGPRTAYVVTEAEMAREVLVVQARHFDKGEAGAQLGVLLGNGLLTSERETHRRQRLLLQPFFHRSRMAGYAEAMRQEVEELSNTWREGQHLDVRTEMYGLLLGITARALLPSSLGTLHAEFRRDFPLGLREVQRRMFNPVRALTGRVPTPRNRRHARLLARLHGAVAHAIATYRGSGVDDADMLATLLAARDPDTGDTLSETEIRDQVMTMLATGGETSANTLAWAFHELGRDPDLGARLHSEVDEALGGRSASYDDLPRLGLTARVISEVLRRYPPAWMISRRAVADVELGGYRVPAGSPVLVIPYIVQHDPAVFDDPHRFDPDRWLPERAAGPSREAFLAFGGGVRKCIADQFALIETTLALATLAGSWRLRPLPGHPVRPLAATTLLPDGLVMRAERR</sequence>
<comment type="similarity">
    <text evidence="1 8">Belongs to the cytochrome P450 family.</text>
</comment>
<dbReference type="InterPro" id="IPR017972">
    <property type="entry name" value="Cyt_P450_CS"/>
</dbReference>
<evidence type="ECO:0000256" key="6">
    <source>
        <dbReference type="ARBA" id="ARBA00023033"/>
    </source>
</evidence>
<evidence type="ECO:0000256" key="5">
    <source>
        <dbReference type="ARBA" id="ARBA00023004"/>
    </source>
</evidence>
<protein>
    <submittedName>
        <fullName evidence="9">Pentalenene oxygenase</fullName>
    </submittedName>
</protein>
<dbReference type="GO" id="GO:0020037">
    <property type="term" value="F:heme binding"/>
    <property type="evidence" value="ECO:0007669"/>
    <property type="project" value="InterPro"/>
</dbReference>
<keyword evidence="6 8" id="KW-0503">Monooxygenase</keyword>
<dbReference type="PANTHER" id="PTHR24291:SF50">
    <property type="entry name" value="BIFUNCTIONAL ALBAFLAVENONE MONOOXYGENASE_TERPENE SYNTHASE"/>
    <property type="match status" value="1"/>
</dbReference>
<comment type="caution">
    <text evidence="9">The sequence shown here is derived from an EMBL/GenBank/DDBJ whole genome shotgun (WGS) entry which is preliminary data.</text>
</comment>
<dbReference type="SUPFAM" id="SSF48264">
    <property type="entry name" value="Cytochrome P450"/>
    <property type="match status" value="1"/>
</dbReference>
<dbReference type="PROSITE" id="PS00086">
    <property type="entry name" value="CYTOCHROME_P450"/>
    <property type="match status" value="1"/>
</dbReference>
<keyword evidence="10" id="KW-1185">Reference proteome</keyword>
<reference evidence="9 10" key="1">
    <citation type="submission" date="2019-06" db="EMBL/GenBank/DDBJ databases">
        <title>Sequencing the genomes of 1000 actinobacteria strains.</title>
        <authorList>
            <person name="Klenk H.-P."/>
        </authorList>
    </citation>
    <scope>NUCLEOTIDE SEQUENCE [LARGE SCALE GENOMIC DNA]</scope>
    <source>
        <strain evidence="9 10">DSM 45679</strain>
    </source>
</reference>
<comment type="cofactor">
    <cofactor evidence="7">
        <name>heme</name>
        <dbReference type="ChEBI" id="CHEBI:30413"/>
    </cofactor>
</comment>
<dbReference type="GO" id="GO:0016705">
    <property type="term" value="F:oxidoreductase activity, acting on paired donors, with incorporation or reduction of molecular oxygen"/>
    <property type="evidence" value="ECO:0007669"/>
    <property type="project" value="InterPro"/>
</dbReference>
<dbReference type="InterPro" id="IPR001128">
    <property type="entry name" value="Cyt_P450"/>
</dbReference>
<evidence type="ECO:0000313" key="9">
    <source>
        <dbReference type="EMBL" id="TQJ00719.1"/>
    </source>
</evidence>
<dbReference type="EMBL" id="VFML01000001">
    <property type="protein sequence ID" value="TQJ00719.1"/>
    <property type="molecule type" value="Genomic_DNA"/>
</dbReference>
<feature type="binding site" description="axial binding residue" evidence="7">
    <location>
        <position position="392"/>
    </location>
    <ligand>
        <name>heme</name>
        <dbReference type="ChEBI" id="CHEBI:30413"/>
    </ligand>
    <ligandPart>
        <name>Fe</name>
        <dbReference type="ChEBI" id="CHEBI:18248"/>
    </ligandPart>
</feature>
<dbReference type="InterPro" id="IPR002401">
    <property type="entry name" value="Cyt_P450_E_grp-I"/>
</dbReference>
<dbReference type="PANTHER" id="PTHR24291">
    <property type="entry name" value="CYTOCHROME P450 FAMILY 4"/>
    <property type="match status" value="1"/>
</dbReference>
<accession>A0A542DCC3</accession>
<dbReference type="InterPro" id="IPR050196">
    <property type="entry name" value="Cytochrome_P450_Monoox"/>
</dbReference>
<dbReference type="OrthoDB" id="5290182at2"/>
<dbReference type="GO" id="GO:0005506">
    <property type="term" value="F:iron ion binding"/>
    <property type="evidence" value="ECO:0007669"/>
    <property type="project" value="InterPro"/>
</dbReference>
<dbReference type="PRINTS" id="PR00463">
    <property type="entry name" value="EP450I"/>
</dbReference>
<evidence type="ECO:0000313" key="10">
    <source>
        <dbReference type="Proteomes" id="UP000320876"/>
    </source>
</evidence>
<evidence type="ECO:0000256" key="7">
    <source>
        <dbReference type="PIRSR" id="PIRSR602401-1"/>
    </source>
</evidence>
<keyword evidence="4 8" id="KW-0560">Oxidoreductase</keyword>
<evidence type="ECO:0000256" key="2">
    <source>
        <dbReference type="ARBA" id="ARBA00022617"/>
    </source>
</evidence>
<dbReference type="Pfam" id="PF00067">
    <property type="entry name" value="p450"/>
    <property type="match status" value="1"/>
</dbReference>
<dbReference type="RefSeq" id="WP_141995615.1">
    <property type="nucleotide sequence ID" value="NZ_VFML01000001.1"/>
</dbReference>
<keyword evidence="5 7" id="KW-0408">Iron</keyword>
<organism evidence="9 10">
    <name type="scientific">Amycolatopsis cihanbeyliensis</name>
    <dbReference type="NCBI Taxonomy" id="1128664"/>
    <lineage>
        <taxon>Bacteria</taxon>
        <taxon>Bacillati</taxon>
        <taxon>Actinomycetota</taxon>
        <taxon>Actinomycetes</taxon>
        <taxon>Pseudonocardiales</taxon>
        <taxon>Pseudonocardiaceae</taxon>
        <taxon>Amycolatopsis</taxon>
    </lineage>
</organism>
<name>A0A542DCC3_AMYCI</name>
<dbReference type="PRINTS" id="PR00385">
    <property type="entry name" value="P450"/>
</dbReference>